<dbReference type="CDD" id="cd19051">
    <property type="entry name" value="LGIC_TM_cation"/>
    <property type="match status" value="1"/>
</dbReference>
<protein>
    <recommendedName>
        <fullName evidence="3">Neurotransmitter-gated ion-channel transmembrane domain-containing protein</fullName>
    </recommendedName>
</protein>
<evidence type="ECO:0000313" key="4">
    <source>
        <dbReference type="Proteomes" id="UP000050795"/>
    </source>
</evidence>
<dbReference type="AlphaFoldDB" id="A0AA85KFF1"/>
<dbReference type="GO" id="GO:0004888">
    <property type="term" value="F:transmembrane signaling receptor activity"/>
    <property type="evidence" value="ECO:0007669"/>
    <property type="project" value="InterPro"/>
</dbReference>
<evidence type="ECO:0000256" key="2">
    <source>
        <dbReference type="SAM" id="Phobius"/>
    </source>
</evidence>
<feature type="domain" description="Neurotransmitter-gated ion-channel transmembrane" evidence="3">
    <location>
        <begin position="74"/>
        <end position="215"/>
    </location>
</feature>
<dbReference type="Proteomes" id="UP000050795">
    <property type="component" value="Unassembled WGS sequence"/>
</dbReference>
<sequence length="402" mass="45658">MLLHASLAYTYRSTDSLTVWKPTTTTTTATPTPPTIFDSEQISNKIETLKHTKQTDLVLKLYLQRRSFFYIWNIVVPCILLTMLTLVTFWTPVVSGEKVTLELSVFLAFSMFMMLIAERVPPTAKSIPLIGVYMTSVMTLTVGSVVACVIVINLDSRGEKLTRAPKFLRRLMQSRIIRLFYKDDNINKSAVVSSIIEKLSMSTATSQENKLAKINGQISTLCELNQLLTKNEQLTKEIQSIYQDYLCVSSFIINGSNQLKKKTSPLHSLDSIYNDQDVLVEEAMNHRILSPQTMSASLLESSFRMSSQRDVNKLQNYLPLSIIRDSTELLSTDIDVHRDIPVTPSGINYSKTITSSNNDEENNHNDKVRDQEKDTRSSTYCSNNFQFRLAVSRLIHTNFHIQ</sequence>
<dbReference type="PANTHER" id="PTHR18945">
    <property type="entry name" value="NEUROTRANSMITTER GATED ION CHANNEL"/>
    <property type="match status" value="1"/>
</dbReference>
<evidence type="ECO:0000313" key="5">
    <source>
        <dbReference type="WBParaSite" id="TREG1_74070.1"/>
    </source>
</evidence>
<reference evidence="4" key="1">
    <citation type="submission" date="2022-06" db="EMBL/GenBank/DDBJ databases">
        <authorList>
            <person name="Berger JAMES D."/>
            <person name="Berger JAMES D."/>
        </authorList>
    </citation>
    <scope>NUCLEOTIDE SEQUENCE [LARGE SCALE GENOMIC DNA]</scope>
</reference>
<keyword evidence="2" id="KW-1133">Transmembrane helix</keyword>
<dbReference type="InterPro" id="IPR038050">
    <property type="entry name" value="Neuro_actylchol_rec"/>
</dbReference>
<evidence type="ECO:0000256" key="1">
    <source>
        <dbReference type="SAM" id="MobiDB-lite"/>
    </source>
</evidence>
<dbReference type="Gene3D" id="1.20.58.390">
    <property type="entry name" value="Neurotransmitter-gated ion-channel transmembrane domain"/>
    <property type="match status" value="1"/>
</dbReference>
<dbReference type="WBParaSite" id="TREG1_74070.1">
    <property type="protein sequence ID" value="TREG1_74070.1"/>
    <property type="gene ID" value="TREG1_74070"/>
</dbReference>
<dbReference type="SUPFAM" id="SSF90112">
    <property type="entry name" value="Neurotransmitter-gated ion-channel transmembrane pore"/>
    <property type="match status" value="1"/>
</dbReference>
<feature type="transmembrane region" description="Helical" evidence="2">
    <location>
        <begin position="99"/>
        <end position="117"/>
    </location>
</feature>
<feature type="transmembrane region" description="Helical" evidence="2">
    <location>
        <begin position="69"/>
        <end position="93"/>
    </location>
</feature>
<dbReference type="InterPro" id="IPR006029">
    <property type="entry name" value="Neurotrans-gated_channel_TM"/>
</dbReference>
<keyword evidence="2" id="KW-0472">Membrane</keyword>
<dbReference type="InterPro" id="IPR006201">
    <property type="entry name" value="Neur_channel"/>
</dbReference>
<dbReference type="Pfam" id="PF02932">
    <property type="entry name" value="Neur_chan_memb"/>
    <property type="match status" value="1"/>
</dbReference>
<dbReference type="GO" id="GO:0016020">
    <property type="term" value="C:membrane"/>
    <property type="evidence" value="ECO:0007669"/>
    <property type="project" value="InterPro"/>
</dbReference>
<evidence type="ECO:0000259" key="3">
    <source>
        <dbReference type="Pfam" id="PF02932"/>
    </source>
</evidence>
<keyword evidence="2" id="KW-0812">Transmembrane</keyword>
<dbReference type="InterPro" id="IPR036719">
    <property type="entry name" value="Neuro-gated_channel_TM_sf"/>
</dbReference>
<dbReference type="GO" id="GO:0005216">
    <property type="term" value="F:monoatomic ion channel activity"/>
    <property type="evidence" value="ECO:0007669"/>
    <property type="project" value="InterPro"/>
</dbReference>
<reference evidence="5" key="2">
    <citation type="submission" date="2023-11" db="UniProtKB">
        <authorList>
            <consortium name="WormBaseParasite"/>
        </authorList>
    </citation>
    <scope>IDENTIFICATION</scope>
</reference>
<keyword evidence="4" id="KW-1185">Reference proteome</keyword>
<feature type="compositionally biased region" description="Basic and acidic residues" evidence="1">
    <location>
        <begin position="361"/>
        <end position="376"/>
    </location>
</feature>
<feature type="region of interest" description="Disordered" evidence="1">
    <location>
        <begin position="347"/>
        <end position="377"/>
    </location>
</feature>
<accession>A0AA85KFF1</accession>
<name>A0AA85KFF1_TRIRE</name>
<feature type="transmembrane region" description="Helical" evidence="2">
    <location>
        <begin position="129"/>
        <end position="152"/>
    </location>
</feature>
<organism evidence="4 5">
    <name type="scientific">Trichobilharzia regenti</name>
    <name type="common">Nasal bird schistosome</name>
    <dbReference type="NCBI Taxonomy" id="157069"/>
    <lineage>
        <taxon>Eukaryota</taxon>
        <taxon>Metazoa</taxon>
        <taxon>Spiralia</taxon>
        <taxon>Lophotrochozoa</taxon>
        <taxon>Platyhelminthes</taxon>
        <taxon>Trematoda</taxon>
        <taxon>Digenea</taxon>
        <taxon>Strigeidida</taxon>
        <taxon>Schistosomatoidea</taxon>
        <taxon>Schistosomatidae</taxon>
        <taxon>Trichobilharzia</taxon>
    </lineage>
</organism>
<proteinExistence type="predicted"/>